<dbReference type="OrthoDB" id="9870550at2"/>
<gene>
    <name evidence="1" type="ORF">BJP34_02305</name>
</gene>
<dbReference type="AlphaFoldDB" id="A0A1D8TLH9"/>
<evidence type="ECO:0000313" key="2">
    <source>
        <dbReference type="Proteomes" id="UP000177870"/>
    </source>
</evidence>
<name>A0A1D8TLH9_9CYAN</name>
<dbReference type="EMBL" id="CP017599">
    <property type="protein sequence ID" value="AOW98432.1"/>
    <property type="molecule type" value="Genomic_DNA"/>
</dbReference>
<dbReference type="KEGG" id="mpro:BJP34_02305"/>
<protein>
    <submittedName>
        <fullName evidence="1">Uncharacterized protein</fullName>
    </submittedName>
</protein>
<reference evidence="2" key="1">
    <citation type="submission" date="2016-10" db="EMBL/GenBank/DDBJ databases">
        <title>Comparative genomics uncovers the prolific and rare metabolic potential of the cyanobacterial genus Moorea.</title>
        <authorList>
            <person name="Leao T."/>
            <person name="Castelao G."/>
            <person name="Korobeynikov A."/>
            <person name="Monroe E.A."/>
            <person name="Podell S."/>
            <person name="Glukhov E."/>
            <person name="Allen E."/>
            <person name="Gerwick W.H."/>
            <person name="Gerwick L."/>
        </authorList>
    </citation>
    <scope>NUCLEOTIDE SEQUENCE [LARGE SCALE GENOMIC DNA]</scope>
    <source>
        <strain evidence="2">PAL-8-15-08-1</strain>
    </source>
</reference>
<evidence type="ECO:0000313" key="1">
    <source>
        <dbReference type="EMBL" id="AOW98432.1"/>
    </source>
</evidence>
<dbReference type="Proteomes" id="UP000177870">
    <property type="component" value="Chromosome"/>
</dbReference>
<accession>A0A1D8TLH9</accession>
<sequence length="198" mass="22141">MDASTLNHLSSIKQHLNSRSRKDNGFGKTCQIFLAITFCRLGFQVENYSSQGVDIDSWNHSYFPNLSIEVKTTTKHTVTLGQKDVDGLNKKAREGYEPIFAVLRLELLSNWIIAKAKGIKAGNHPLGRLQTSVRAIPELQDQVNQIFSRVVNDYGAIVSSIPAEEVLTYLDKCLDREKLKVLPKGSVMGLPAEHRFQG</sequence>
<organism evidence="1 2">
    <name type="scientific">Moorena producens PAL-8-15-08-1</name>
    <dbReference type="NCBI Taxonomy" id="1458985"/>
    <lineage>
        <taxon>Bacteria</taxon>
        <taxon>Bacillati</taxon>
        <taxon>Cyanobacteriota</taxon>
        <taxon>Cyanophyceae</taxon>
        <taxon>Coleofasciculales</taxon>
        <taxon>Coleofasciculaceae</taxon>
        <taxon>Moorena</taxon>
    </lineage>
</organism>
<proteinExistence type="predicted"/>
<dbReference type="RefSeq" id="WP_070390939.1">
    <property type="nucleotide sequence ID" value="NZ_CP017599.1"/>
</dbReference>